<dbReference type="Gene3D" id="3.30.470.20">
    <property type="entry name" value="ATP-grasp fold, B domain"/>
    <property type="match status" value="1"/>
</dbReference>
<evidence type="ECO:0000256" key="8">
    <source>
        <dbReference type="ARBA" id="ARBA00022832"/>
    </source>
</evidence>
<evidence type="ECO:0000256" key="3">
    <source>
        <dbReference type="ARBA" id="ARBA00011750"/>
    </source>
</evidence>
<dbReference type="SMART" id="SM00878">
    <property type="entry name" value="Biotin_carb_C"/>
    <property type="match status" value="1"/>
</dbReference>
<evidence type="ECO:0000256" key="5">
    <source>
        <dbReference type="ARBA" id="ARBA00022516"/>
    </source>
</evidence>
<dbReference type="SUPFAM" id="SSF56059">
    <property type="entry name" value="Glutathione synthetase ATP-binding domain-like"/>
    <property type="match status" value="1"/>
</dbReference>
<dbReference type="PROSITE" id="PS00866">
    <property type="entry name" value="CPSASE_1"/>
    <property type="match status" value="1"/>
</dbReference>
<feature type="domain" description="ATP-grasp" evidence="14">
    <location>
        <begin position="120"/>
        <end position="317"/>
    </location>
</feature>
<dbReference type="PROSITE" id="PS50979">
    <property type="entry name" value="BC"/>
    <property type="match status" value="1"/>
</dbReference>
<comment type="pathway">
    <text evidence="2">Lipid metabolism; malonyl-CoA biosynthesis; malonyl-CoA from acetyl-CoA: step 1/1.</text>
</comment>
<evidence type="ECO:0000256" key="12">
    <source>
        <dbReference type="ARBA" id="ARBA00048600"/>
    </source>
</evidence>
<comment type="catalytic activity">
    <reaction evidence="12">
        <text>N(6)-biotinyl-L-lysyl-[protein] + hydrogencarbonate + ATP = N(6)-carboxybiotinyl-L-lysyl-[protein] + ADP + phosphate + H(+)</text>
        <dbReference type="Rhea" id="RHEA:13501"/>
        <dbReference type="Rhea" id="RHEA-COMP:10505"/>
        <dbReference type="Rhea" id="RHEA-COMP:10506"/>
        <dbReference type="ChEBI" id="CHEBI:15378"/>
        <dbReference type="ChEBI" id="CHEBI:17544"/>
        <dbReference type="ChEBI" id="CHEBI:30616"/>
        <dbReference type="ChEBI" id="CHEBI:43474"/>
        <dbReference type="ChEBI" id="CHEBI:83144"/>
        <dbReference type="ChEBI" id="CHEBI:83145"/>
        <dbReference type="ChEBI" id="CHEBI:456216"/>
        <dbReference type="EC" id="6.3.4.14"/>
    </reaction>
</comment>
<dbReference type="SUPFAM" id="SSF52440">
    <property type="entry name" value="PreATP-grasp domain"/>
    <property type="match status" value="1"/>
</dbReference>
<dbReference type="InterPro" id="IPR011761">
    <property type="entry name" value="ATP-grasp"/>
</dbReference>
<keyword evidence="9 13" id="KW-0067">ATP-binding</keyword>
<keyword evidence="8" id="KW-0276">Fatty acid metabolism</keyword>
<dbReference type="EC" id="6.3.4.14" evidence="4"/>
<dbReference type="Proteomes" id="UP000198312">
    <property type="component" value="Chromosome"/>
</dbReference>
<organism evidence="16 17">
    <name type="scientific">Virgibacillus phasianinus</name>
    <dbReference type="NCBI Taxonomy" id="2017483"/>
    <lineage>
        <taxon>Bacteria</taxon>
        <taxon>Bacillati</taxon>
        <taxon>Bacillota</taxon>
        <taxon>Bacilli</taxon>
        <taxon>Bacillales</taxon>
        <taxon>Bacillaceae</taxon>
        <taxon>Virgibacillus</taxon>
    </lineage>
</organism>
<feature type="domain" description="Biotin carboxylation" evidence="15">
    <location>
        <begin position="1"/>
        <end position="445"/>
    </location>
</feature>
<dbReference type="InterPro" id="IPR011764">
    <property type="entry name" value="Biotin_carboxylation_dom"/>
</dbReference>
<dbReference type="InterPro" id="IPR005481">
    <property type="entry name" value="BC-like_N"/>
</dbReference>
<dbReference type="Pfam" id="PF02785">
    <property type="entry name" value="Biotin_carb_C"/>
    <property type="match status" value="1"/>
</dbReference>
<comment type="subunit">
    <text evidence="3">Acetyl-CoA carboxylase is a heterohexamer of biotin carboxyl carrier protein, biotin carboxylase and the two subunits of carboxyl transferase in a 2:2 complex.</text>
</comment>
<evidence type="ECO:0000256" key="7">
    <source>
        <dbReference type="ARBA" id="ARBA00022741"/>
    </source>
</evidence>
<dbReference type="GO" id="GO:0046872">
    <property type="term" value="F:metal ion binding"/>
    <property type="evidence" value="ECO:0007669"/>
    <property type="project" value="InterPro"/>
</dbReference>
<evidence type="ECO:0000256" key="13">
    <source>
        <dbReference type="PROSITE-ProRule" id="PRU00409"/>
    </source>
</evidence>
<evidence type="ECO:0000259" key="15">
    <source>
        <dbReference type="PROSITE" id="PS50979"/>
    </source>
</evidence>
<comment type="function">
    <text evidence="1">This protein is a component of the acetyl coenzyme A carboxylase complex; first, biotin carboxylase catalyzes the carboxylation of the carrier protein and then the transcarboxylase transfers the carboxyl group to form malonyl-CoA.</text>
</comment>
<gene>
    <name evidence="16" type="ORF">CFK37_15280</name>
</gene>
<evidence type="ECO:0000259" key="14">
    <source>
        <dbReference type="PROSITE" id="PS50975"/>
    </source>
</evidence>
<evidence type="ECO:0000256" key="10">
    <source>
        <dbReference type="ARBA" id="ARBA00023160"/>
    </source>
</evidence>
<evidence type="ECO:0000313" key="16">
    <source>
        <dbReference type="EMBL" id="ASK63422.1"/>
    </source>
</evidence>
<dbReference type="FunFam" id="3.30.1490.20:FF:000003">
    <property type="entry name" value="acetyl-CoA carboxylase isoform X1"/>
    <property type="match status" value="1"/>
</dbReference>
<keyword evidence="10" id="KW-0275">Fatty acid biosynthesis</keyword>
<evidence type="ECO:0000256" key="4">
    <source>
        <dbReference type="ARBA" id="ARBA00013263"/>
    </source>
</evidence>
<keyword evidence="17" id="KW-1185">Reference proteome</keyword>
<dbReference type="InterPro" id="IPR005479">
    <property type="entry name" value="CPAse_ATP-bd"/>
</dbReference>
<dbReference type="PANTHER" id="PTHR18866:SF33">
    <property type="entry name" value="METHYLCROTONOYL-COA CARBOXYLASE SUBUNIT ALPHA, MITOCHONDRIAL-RELATED"/>
    <property type="match status" value="1"/>
</dbReference>
<dbReference type="Pfam" id="PF02786">
    <property type="entry name" value="CPSase_L_D2"/>
    <property type="match status" value="1"/>
</dbReference>
<dbReference type="PANTHER" id="PTHR18866">
    <property type="entry name" value="CARBOXYLASE:PYRUVATE/ACETYL-COA/PROPIONYL-COA CARBOXYLASE"/>
    <property type="match status" value="1"/>
</dbReference>
<evidence type="ECO:0000256" key="1">
    <source>
        <dbReference type="ARBA" id="ARBA00003761"/>
    </source>
</evidence>
<evidence type="ECO:0000256" key="11">
    <source>
        <dbReference type="ARBA" id="ARBA00023267"/>
    </source>
</evidence>
<dbReference type="AlphaFoldDB" id="A0A220U618"/>
<evidence type="ECO:0000256" key="6">
    <source>
        <dbReference type="ARBA" id="ARBA00022598"/>
    </source>
</evidence>
<dbReference type="KEGG" id="vil:CFK37_15280"/>
<dbReference type="FunFam" id="3.40.50.20:FF:000010">
    <property type="entry name" value="Propionyl-CoA carboxylase subunit alpha"/>
    <property type="match status" value="1"/>
</dbReference>
<dbReference type="GO" id="GO:0005524">
    <property type="term" value="F:ATP binding"/>
    <property type="evidence" value="ECO:0007669"/>
    <property type="project" value="UniProtKB-UniRule"/>
</dbReference>
<keyword evidence="11" id="KW-0092">Biotin</keyword>
<dbReference type="InterPro" id="IPR005482">
    <property type="entry name" value="Biotin_COase_C"/>
</dbReference>
<proteinExistence type="predicted"/>
<keyword evidence="10" id="KW-0443">Lipid metabolism</keyword>
<dbReference type="RefSeq" id="WP_089062681.1">
    <property type="nucleotide sequence ID" value="NZ_CP022315.1"/>
</dbReference>
<dbReference type="GO" id="GO:0006633">
    <property type="term" value="P:fatty acid biosynthetic process"/>
    <property type="evidence" value="ECO:0007669"/>
    <property type="project" value="UniProtKB-KW"/>
</dbReference>
<protein>
    <recommendedName>
        <fullName evidence="4">biotin carboxylase</fullName>
        <ecNumber evidence="4">6.3.4.14</ecNumber>
    </recommendedName>
</protein>
<dbReference type="InterPro" id="IPR011054">
    <property type="entry name" value="Rudment_hybrid_motif"/>
</dbReference>
<keyword evidence="6" id="KW-0436">Ligase</keyword>
<dbReference type="PROSITE" id="PS00867">
    <property type="entry name" value="CPSASE_2"/>
    <property type="match status" value="1"/>
</dbReference>
<dbReference type="EMBL" id="CP022315">
    <property type="protein sequence ID" value="ASK63422.1"/>
    <property type="molecule type" value="Genomic_DNA"/>
</dbReference>
<dbReference type="FunFam" id="3.30.470.20:FF:000028">
    <property type="entry name" value="Methylcrotonoyl-CoA carboxylase subunit alpha, mitochondrial"/>
    <property type="match status" value="1"/>
</dbReference>
<accession>A0A220U618</accession>
<dbReference type="NCBIfam" id="NF006367">
    <property type="entry name" value="PRK08591.1"/>
    <property type="match status" value="1"/>
</dbReference>
<evidence type="ECO:0000256" key="2">
    <source>
        <dbReference type="ARBA" id="ARBA00004956"/>
    </source>
</evidence>
<keyword evidence="5" id="KW-0444">Lipid biosynthesis</keyword>
<sequence length="453" mass="49637">MIKKILIANRGEIAARVIRSCEKMGISTVAVYSEADQKAPFVKMANESFLLGPPRVNESYLNVDKIISIAKKANVDAIHPGYGFLSESGQFVEKCDAAGITFIGPKSEVMENMGSKIAARKAMQKAGVPVVPGTEGAVESVDAALEISKEIGYPIMLKASAGGGGIGMQVVHSDEELAKAFDSNSKRAETFFGDGAMFMEKKLDDARHIEIQLLADQHGNAIHLFERDCSIQRRNQKVVEEAPSTFISEGTREKMGKAATDAAKSIGYTGAGTIEFLVDANENFYFLEMNTRIQVEHPITEEITGIDIVKEQINIANGEVLSVKQDDLSIDGHAIEVRVYAEDPVTFFPSPGHITTLQVPTDNHVRNELAVTSDYDVTPYYDPMIGKLIVKARTRHEAIAAMKDALSKYQIDGIKTNISMLKEIMNIDEFIEGKATTSFVNDYYLPIIKSKTN</sequence>
<dbReference type="InterPro" id="IPR050856">
    <property type="entry name" value="Biotin_carboxylase_complex"/>
</dbReference>
<dbReference type="GO" id="GO:0004075">
    <property type="term" value="F:biotin carboxylase activity"/>
    <property type="evidence" value="ECO:0007669"/>
    <property type="project" value="UniProtKB-EC"/>
</dbReference>
<keyword evidence="7 13" id="KW-0547">Nucleotide-binding</keyword>
<dbReference type="PROSITE" id="PS50975">
    <property type="entry name" value="ATP_GRASP"/>
    <property type="match status" value="1"/>
</dbReference>
<evidence type="ECO:0000313" key="17">
    <source>
        <dbReference type="Proteomes" id="UP000198312"/>
    </source>
</evidence>
<dbReference type="InterPro" id="IPR016185">
    <property type="entry name" value="PreATP-grasp_dom_sf"/>
</dbReference>
<reference evidence="16 17" key="1">
    <citation type="submission" date="2017-07" db="EMBL/GenBank/DDBJ databases">
        <title>Virgibacillus sp. LM2416.</title>
        <authorList>
            <person name="Tak E.J."/>
            <person name="Bae J.-W."/>
        </authorList>
    </citation>
    <scope>NUCLEOTIDE SEQUENCE [LARGE SCALE GENOMIC DNA]</scope>
    <source>
        <strain evidence="16 17">LM2416</strain>
    </source>
</reference>
<evidence type="ECO:0000256" key="9">
    <source>
        <dbReference type="ARBA" id="ARBA00022840"/>
    </source>
</evidence>
<name>A0A220U618_9BACI</name>
<dbReference type="SUPFAM" id="SSF51246">
    <property type="entry name" value="Rudiment single hybrid motif"/>
    <property type="match status" value="1"/>
</dbReference>
<dbReference type="OrthoDB" id="9807469at2"/>
<dbReference type="Pfam" id="PF00289">
    <property type="entry name" value="Biotin_carb_N"/>
    <property type="match status" value="1"/>
</dbReference>